<dbReference type="Pfam" id="PF02038">
    <property type="entry name" value="ATP1G1_PLM_MAT8"/>
    <property type="match status" value="1"/>
</dbReference>
<keyword evidence="4" id="KW-0812">Transmembrane</keyword>
<gene>
    <name evidence="9" type="ORF">JZ751_017105</name>
</gene>
<reference evidence="9" key="1">
    <citation type="thesis" date="2021" institute="BYU ScholarsArchive" country="Provo, UT, USA">
        <title>Applications of and Algorithms for Genome Assembly and Genomic Analyses with an Emphasis on Marine Teleosts.</title>
        <authorList>
            <person name="Pickett B.D."/>
        </authorList>
    </citation>
    <scope>NUCLEOTIDE SEQUENCE</scope>
    <source>
        <strain evidence="9">HI-2016</strain>
    </source>
</reference>
<dbReference type="GO" id="GO:0099106">
    <property type="term" value="F:ion channel regulator activity"/>
    <property type="evidence" value="ECO:0007669"/>
    <property type="project" value="InterPro"/>
</dbReference>
<evidence type="ECO:0000256" key="8">
    <source>
        <dbReference type="SAM" id="MobiDB-lite"/>
    </source>
</evidence>
<keyword evidence="5 7" id="KW-0406">Ion transport</keyword>
<dbReference type="GO" id="GO:0016020">
    <property type="term" value="C:membrane"/>
    <property type="evidence" value="ECO:0007669"/>
    <property type="project" value="UniProtKB-SubCell"/>
</dbReference>
<keyword evidence="3 7" id="KW-0813">Transport</keyword>
<keyword evidence="6" id="KW-0472">Membrane</keyword>
<name>A0A8T2P0G2_9TELE</name>
<keyword evidence="10" id="KW-1185">Reference proteome</keyword>
<evidence type="ECO:0000256" key="3">
    <source>
        <dbReference type="ARBA" id="ARBA00022448"/>
    </source>
</evidence>
<dbReference type="OrthoDB" id="8430468at2759"/>
<dbReference type="AlphaFoldDB" id="A0A8T2P0G2"/>
<dbReference type="GO" id="GO:0006811">
    <property type="term" value="P:monoatomic ion transport"/>
    <property type="evidence" value="ECO:0007669"/>
    <property type="project" value="UniProtKB-KW"/>
</dbReference>
<evidence type="ECO:0000256" key="5">
    <source>
        <dbReference type="ARBA" id="ARBA00023065"/>
    </source>
</evidence>
<protein>
    <recommendedName>
        <fullName evidence="7">FXYD domain-containing ion transport regulator</fullName>
    </recommendedName>
</protein>
<dbReference type="InterPro" id="IPR000272">
    <property type="entry name" value="Ion-transport_regulator_FXYD"/>
</dbReference>
<dbReference type="Gene3D" id="1.20.5.780">
    <property type="entry name" value="Single helix bin"/>
    <property type="match status" value="1"/>
</dbReference>
<evidence type="ECO:0000256" key="1">
    <source>
        <dbReference type="ARBA" id="ARBA00004167"/>
    </source>
</evidence>
<feature type="compositionally biased region" description="Pro residues" evidence="8">
    <location>
        <begin position="16"/>
        <end position="26"/>
    </location>
</feature>
<sequence length="127" mass="13579">MAQKQGWVWVAEREPAPSPNTTPPHPPRTKRTNASADRQETTEDPFGCAAPEIDPDADFVYDYHTLRVGGLTFAGGTPSVGAGSLSLVLKMKRNENMNTEPAVEGVGLAEGGGGENLSLEQTWSHDC</sequence>
<feature type="region of interest" description="Disordered" evidence="8">
    <location>
        <begin position="1"/>
        <end position="51"/>
    </location>
</feature>
<comment type="similarity">
    <text evidence="2 7">Belongs to the FXYD family.</text>
</comment>
<evidence type="ECO:0000313" key="10">
    <source>
        <dbReference type="Proteomes" id="UP000824540"/>
    </source>
</evidence>
<comment type="subcellular location">
    <subcellularLocation>
        <location evidence="1">Membrane</location>
        <topology evidence="1">Single-pass membrane protein</topology>
    </subcellularLocation>
</comment>
<evidence type="ECO:0000256" key="2">
    <source>
        <dbReference type="ARBA" id="ARBA00005948"/>
    </source>
</evidence>
<feature type="region of interest" description="Disordered" evidence="8">
    <location>
        <begin position="104"/>
        <end position="127"/>
    </location>
</feature>
<dbReference type="Proteomes" id="UP000824540">
    <property type="component" value="Unassembled WGS sequence"/>
</dbReference>
<accession>A0A8T2P0G2</accession>
<evidence type="ECO:0000256" key="6">
    <source>
        <dbReference type="ARBA" id="ARBA00023136"/>
    </source>
</evidence>
<proteinExistence type="inferred from homology"/>
<evidence type="ECO:0000256" key="4">
    <source>
        <dbReference type="ARBA" id="ARBA00022692"/>
    </source>
</evidence>
<evidence type="ECO:0000256" key="7">
    <source>
        <dbReference type="RuleBase" id="RU364131"/>
    </source>
</evidence>
<organism evidence="9 10">
    <name type="scientific">Albula glossodonta</name>
    <name type="common">roundjaw bonefish</name>
    <dbReference type="NCBI Taxonomy" id="121402"/>
    <lineage>
        <taxon>Eukaryota</taxon>
        <taxon>Metazoa</taxon>
        <taxon>Chordata</taxon>
        <taxon>Craniata</taxon>
        <taxon>Vertebrata</taxon>
        <taxon>Euteleostomi</taxon>
        <taxon>Actinopterygii</taxon>
        <taxon>Neopterygii</taxon>
        <taxon>Teleostei</taxon>
        <taxon>Albuliformes</taxon>
        <taxon>Albulidae</taxon>
        <taxon>Albula</taxon>
    </lineage>
</organism>
<comment type="caution">
    <text evidence="9">The sequence shown here is derived from an EMBL/GenBank/DDBJ whole genome shotgun (WGS) entry which is preliminary data.</text>
</comment>
<dbReference type="EMBL" id="JAFBMS010000030">
    <property type="protein sequence ID" value="KAG9342107.1"/>
    <property type="molecule type" value="Genomic_DNA"/>
</dbReference>
<feature type="compositionally biased region" description="Polar residues" evidence="8">
    <location>
        <begin position="118"/>
        <end position="127"/>
    </location>
</feature>
<evidence type="ECO:0000313" key="9">
    <source>
        <dbReference type="EMBL" id="KAG9342107.1"/>
    </source>
</evidence>
<dbReference type="GO" id="GO:0043269">
    <property type="term" value="P:regulation of monoatomic ion transport"/>
    <property type="evidence" value="ECO:0007669"/>
    <property type="project" value="InterPro"/>
</dbReference>